<protein>
    <submittedName>
        <fullName evidence="2">Uncharacterized protein</fullName>
    </submittedName>
</protein>
<feature type="region of interest" description="Disordered" evidence="1">
    <location>
        <begin position="125"/>
        <end position="230"/>
    </location>
</feature>
<feature type="compositionally biased region" description="Polar residues" evidence="1">
    <location>
        <begin position="737"/>
        <end position="748"/>
    </location>
</feature>
<feature type="compositionally biased region" description="Basic and acidic residues" evidence="1">
    <location>
        <begin position="952"/>
        <end position="961"/>
    </location>
</feature>
<feature type="compositionally biased region" description="Pro residues" evidence="1">
    <location>
        <begin position="390"/>
        <end position="401"/>
    </location>
</feature>
<feature type="compositionally biased region" description="Low complexity" evidence="1">
    <location>
        <begin position="300"/>
        <end position="317"/>
    </location>
</feature>
<evidence type="ECO:0000313" key="2">
    <source>
        <dbReference type="EMBL" id="KAL3841975.1"/>
    </source>
</evidence>
<feature type="compositionally biased region" description="Polar residues" evidence="1">
    <location>
        <begin position="1241"/>
        <end position="1252"/>
    </location>
</feature>
<feature type="compositionally biased region" description="Low complexity" evidence="1">
    <location>
        <begin position="513"/>
        <end position="525"/>
    </location>
</feature>
<feature type="compositionally biased region" description="Acidic residues" evidence="1">
    <location>
        <begin position="940"/>
        <end position="951"/>
    </location>
</feature>
<dbReference type="EMBL" id="JBJQND010000017">
    <property type="protein sequence ID" value="KAL3841975.1"/>
    <property type="molecule type" value="Genomic_DNA"/>
</dbReference>
<feature type="region of interest" description="Disordered" evidence="1">
    <location>
        <begin position="681"/>
        <end position="875"/>
    </location>
</feature>
<feature type="compositionally biased region" description="Polar residues" evidence="1">
    <location>
        <begin position="146"/>
        <end position="161"/>
    </location>
</feature>
<comment type="caution">
    <text evidence="2">The sequence shown here is derived from an EMBL/GenBank/DDBJ whole genome shotgun (WGS) entry which is preliminary data.</text>
</comment>
<evidence type="ECO:0000313" key="3">
    <source>
        <dbReference type="Proteomes" id="UP001634394"/>
    </source>
</evidence>
<feature type="region of interest" description="Disordered" evidence="1">
    <location>
        <begin position="926"/>
        <end position="961"/>
    </location>
</feature>
<reference evidence="2 3" key="1">
    <citation type="submission" date="2024-11" db="EMBL/GenBank/DDBJ databases">
        <title>Chromosome-level genome assembly of the freshwater bivalve Anodonta woodiana.</title>
        <authorList>
            <person name="Chen X."/>
        </authorList>
    </citation>
    <scope>NUCLEOTIDE SEQUENCE [LARGE SCALE GENOMIC DNA]</scope>
    <source>
        <strain evidence="2">MN2024</strain>
        <tissue evidence="2">Gills</tissue>
    </source>
</reference>
<organism evidence="2 3">
    <name type="scientific">Sinanodonta woodiana</name>
    <name type="common">Chinese pond mussel</name>
    <name type="synonym">Anodonta woodiana</name>
    <dbReference type="NCBI Taxonomy" id="1069815"/>
    <lineage>
        <taxon>Eukaryota</taxon>
        <taxon>Metazoa</taxon>
        <taxon>Spiralia</taxon>
        <taxon>Lophotrochozoa</taxon>
        <taxon>Mollusca</taxon>
        <taxon>Bivalvia</taxon>
        <taxon>Autobranchia</taxon>
        <taxon>Heteroconchia</taxon>
        <taxon>Palaeoheterodonta</taxon>
        <taxon>Unionida</taxon>
        <taxon>Unionoidea</taxon>
        <taxon>Unionidae</taxon>
        <taxon>Unioninae</taxon>
        <taxon>Sinanodonta</taxon>
    </lineage>
</organism>
<accession>A0ABD3U0I6</accession>
<feature type="region of interest" description="Disordered" evidence="1">
    <location>
        <begin position="372"/>
        <end position="406"/>
    </location>
</feature>
<name>A0ABD3U0I6_SINWO</name>
<sequence length="1411" mass="156758">MGNQNTHSRPLQPVDIVKQPPPRPKEQPSARMVSALGPKGPSYNNPENRVLPSFDSNELKSKLRPVSQQISRFNPDIADVYGYTDERIQNSLDELDNIVNSEEIDGNKENLDGIVEKNSTNYSDKNGIGFMKSPHHLQNGHVSGINHGQNNSKSFENQNGSVPDGILKGSSSTADSLVEPKSAGSLDNTSVHIPRQKSSHQRQLSSASSLRNQENVIFEEPEENIDDRGKIDPLYQSYPGMSLPVKNNFNLDYSYQLTYAQLAEHRRQKTLEELEKKTGKKISDLSADLKENSNQPSFFRGENTRTSSRSTGSSESGVSRKKKRAPPPPQPPPTVPSQRNSSMDYSAPPVDYMMESPRYNMTEKAAPTVASHYSNNLGRSSSVTNKWSVPPAPPAPPPPPLKKASSYAPFALPKRSSSIVTKQFSSDKPEILLKRTPSVQSTKSQQNAEQVPWLLEIKTMAETKSINRQFAQESANKQASGDLAASFKRQISQESAANDIIPPPPAFAEQKESQSSQSSSESSTSPRLENSKSPLPSSRQQINLVFETLKGSFPSTPRSEKQTTDYSSFKTNSSIPSLPPQSSQNFYQEVSEPTPESNQTLPRHLPATITDKPSLPQQRQNSYPGTPSDPVRRLNSLLQHDIKLVAQSKALKVTQNATPVKPKPKDPHEVFKEQLQKAFAAREERIQTEGTIDAKLNSGKKQKKSVSEESEDIVLQTGDLKSVKGKQEDKLKPAESPTLQPKSGNKTDIVSPRGNTFKEQEEKQSSYSFSDEDSDIGSHHSSTTRNGVNDWIPEDDLDSDDNLSDRDTVTSRKGSTSEGFKSSIIPGKVDDLKKKKVKRNGKESKKSKKPESMEKQSTGKQSKLGSIKKLKNSVHKSVQNAFGSINKASGKILKKQRSEELETVHDTPSNWRLSAVEPVSNGFVENKHSHNYEVPNCYQDDSDQSDEEDEDTHSLGRKEYGDINFASMDSLVSNKDEDELRIGDDVNGNGDNSQRSPRKMRRAGVAYVSANGQIVVLPDDEAVKVNGKEHSVQNGENKDLKLYEKQKKFRYDAIVKHKERQKQEEVSAGQIREKEKHMEEERQKQLEAELEMQKIRELETRERLQRLEVAQYQQQINAQMQQQQQYSMLMQPPLPPPAGFGNISDLSQSQSFPLMGQTHYPMGSIPMNLGMVYGPQSHVNSSLINGNIPNMTYDMNDYIPMLNMPVPPVSNQQFAYMLNSVSWNSQPFGVKANSGIIELPTGQTKPFTSQTLPIEGKSKPPFLTSWEESSTKLNSSTPTLYLPNGLHGDSSVGEFYSQYRYGDSTNGDAKAEQQNPLYDSSDSEEGLSPVRTMVKARVKDYREISTNDSVVSSEEKNATVSNYKSSSSAMTVMLGPQGYKTVVHYSPKTGSCDFKKIIILGIFGIKLGNTS</sequence>
<gene>
    <name evidence="2" type="ORF">ACJMK2_020051</name>
</gene>
<feature type="compositionally biased region" description="Polar residues" evidence="1">
    <location>
        <begin position="372"/>
        <end position="387"/>
    </location>
</feature>
<dbReference type="CDD" id="cd22249">
    <property type="entry name" value="UDM1_RNF168_RNF169-like"/>
    <property type="match status" value="1"/>
</dbReference>
<feature type="compositionally biased region" description="Polar residues" evidence="1">
    <location>
        <begin position="615"/>
        <end position="625"/>
    </location>
</feature>
<feature type="compositionally biased region" description="Acidic residues" evidence="1">
    <location>
        <begin position="792"/>
        <end position="802"/>
    </location>
</feature>
<feature type="region of interest" description="Disordered" evidence="1">
    <location>
        <begin position="976"/>
        <end position="999"/>
    </location>
</feature>
<keyword evidence="3" id="KW-1185">Reference proteome</keyword>
<feature type="compositionally biased region" description="Low complexity" evidence="1">
    <location>
        <begin position="573"/>
        <end position="584"/>
    </location>
</feature>
<feature type="compositionally biased region" description="Polar residues" evidence="1">
    <location>
        <begin position="811"/>
        <end position="820"/>
    </location>
</feature>
<feature type="compositionally biased region" description="Polar residues" evidence="1">
    <location>
        <begin position="1303"/>
        <end position="1320"/>
    </location>
</feature>
<proteinExistence type="predicted"/>
<dbReference type="Proteomes" id="UP001634394">
    <property type="component" value="Unassembled WGS sequence"/>
</dbReference>
<feature type="region of interest" description="Disordered" evidence="1">
    <location>
        <begin position="497"/>
        <end position="632"/>
    </location>
</feature>
<feature type="region of interest" description="Disordered" evidence="1">
    <location>
        <begin position="1060"/>
        <end position="1082"/>
    </location>
</feature>
<feature type="compositionally biased region" description="Basic and acidic residues" evidence="1">
    <location>
        <begin position="840"/>
        <end position="854"/>
    </location>
</feature>
<feature type="compositionally biased region" description="Polar residues" evidence="1">
    <location>
        <begin position="526"/>
        <end position="543"/>
    </location>
</feature>
<feature type="compositionally biased region" description="Low complexity" evidence="1">
    <location>
        <begin position="201"/>
        <end position="211"/>
    </location>
</feature>
<evidence type="ECO:0000256" key="1">
    <source>
        <dbReference type="SAM" id="MobiDB-lite"/>
    </source>
</evidence>
<feature type="compositionally biased region" description="Pro residues" evidence="1">
    <location>
        <begin position="326"/>
        <end position="335"/>
    </location>
</feature>
<feature type="region of interest" description="Disordered" evidence="1">
    <location>
        <begin position="1303"/>
        <end position="1328"/>
    </location>
</feature>
<feature type="region of interest" description="Disordered" evidence="1">
    <location>
        <begin position="1241"/>
        <end position="1261"/>
    </location>
</feature>
<feature type="region of interest" description="Disordered" evidence="1">
    <location>
        <begin position="1"/>
        <end position="49"/>
    </location>
</feature>
<feature type="region of interest" description="Disordered" evidence="1">
    <location>
        <begin position="285"/>
        <end position="351"/>
    </location>
</feature>
<feature type="compositionally biased region" description="Basic and acidic residues" evidence="1">
    <location>
        <begin position="721"/>
        <end position="733"/>
    </location>
</feature>